<evidence type="ECO:0000256" key="3">
    <source>
        <dbReference type="ARBA" id="ARBA00022578"/>
    </source>
</evidence>
<keyword evidence="3 6" id="KW-0815">Transposition</keyword>
<proteinExistence type="inferred from homology"/>
<evidence type="ECO:0000256" key="1">
    <source>
        <dbReference type="ARBA" id="ARBA00002190"/>
    </source>
</evidence>
<comment type="caution">
    <text evidence="7">The sequence shown here is derived from an EMBL/GenBank/DDBJ whole genome shotgun (WGS) entry which is preliminary data.</text>
</comment>
<sequence length="408" mass="46312">MTDLKFALMELLRKYQPDQDMLREGLQLLAEALMELEVTQKVGAGRYERTSERTNYRNGYRLRNWDTRVGTIALRIPRLRQGGYLPCFLEPRRRAERALLSVIQEAYGHGVSTRKMDDLVQALGLEGVSKSEVSRICQELDEKMAQFRNRPLDGEYPYVWLDAKAVKTRENDRVVNMAAVVAVGVRTTGDREVLGFDLGPAETYEFWVTFLRSLVRRGLRGVRLVISDAHEGLRQAIAEVLQGAAWQRCRVHFMRNLLGYVPKQAQSMVAALVRTVFAQPDIEAAREQLGRVVASLGHRYPRAAALLSEAAEDVLAYMAFPREHWQKIHSTNPLERLMREIGRRVDVVGIFPNAAAALRLIGAVLQEQEDEWRVQRRYLSMQSMAKLAVTRSETEAALVLDADCSGLT</sequence>
<dbReference type="EMBL" id="LZRT01000057">
    <property type="protein sequence ID" value="OUM88711.1"/>
    <property type="molecule type" value="Genomic_DNA"/>
</dbReference>
<name>A0A1Y3PMX1_9BACI</name>
<protein>
    <recommendedName>
        <fullName evidence="6">Mutator family transposase</fullName>
    </recommendedName>
</protein>
<dbReference type="PANTHER" id="PTHR33217:SF7">
    <property type="entry name" value="TRANSPOSASE FOR INSERTION SEQUENCE ELEMENT IS1081"/>
    <property type="match status" value="1"/>
</dbReference>
<gene>
    <name evidence="7" type="ORF">BAA01_00080</name>
</gene>
<dbReference type="GO" id="GO:0006313">
    <property type="term" value="P:DNA transposition"/>
    <property type="evidence" value="ECO:0007669"/>
    <property type="project" value="UniProtKB-UniRule"/>
</dbReference>
<dbReference type="PANTHER" id="PTHR33217">
    <property type="entry name" value="TRANSPOSASE FOR INSERTION SEQUENCE ELEMENT IS1081"/>
    <property type="match status" value="1"/>
</dbReference>
<evidence type="ECO:0000313" key="7">
    <source>
        <dbReference type="EMBL" id="OUM88711.1"/>
    </source>
</evidence>
<evidence type="ECO:0000256" key="2">
    <source>
        <dbReference type="ARBA" id="ARBA00010961"/>
    </source>
</evidence>
<dbReference type="GO" id="GO:0003677">
    <property type="term" value="F:DNA binding"/>
    <property type="evidence" value="ECO:0007669"/>
    <property type="project" value="UniProtKB-UniRule"/>
</dbReference>
<dbReference type="InterPro" id="IPR001207">
    <property type="entry name" value="Transposase_mutator"/>
</dbReference>
<evidence type="ECO:0000256" key="4">
    <source>
        <dbReference type="ARBA" id="ARBA00023125"/>
    </source>
</evidence>
<evidence type="ECO:0000256" key="5">
    <source>
        <dbReference type="ARBA" id="ARBA00023172"/>
    </source>
</evidence>
<accession>A0A1Y3PMX1</accession>
<keyword evidence="5 6" id="KW-0233">DNA recombination</keyword>
<keyword evidence="6" id="KW-0814">Transposable element</keyword>
<keyword evidence="4 6" id="KW-0238">DNA-binding</keyword>
<evidence type="ECO:0000313" key="8">
    <source>
        <dbReference type="Proteomes" id="UP000196475"/>
    </source>
</evidence>
<comment type="similarity">
    <text evidence="2 6">Belongs to the transposase mutator family.</text>
</comment>
<organism evidence="7 8">
    <name type="scientific">Bacillus thermozeamaize</name>
    <dbReference type="NCBI Taxonomy" id="230954"/>
    <lineage>
        <taxon>Bacteria</taxon>
        <taxon>Bacillati</taxon>
        <taxon>Bacillota</taxon>
        <taxon>Bacilli</taxon>
        <taxon>Bacillales</taxon>
        <taxon>Bacillaceae</taxon>
        <taxon>Bacillus</taxon>
    </lineage>
</organism>
<dbReference type="Pfam" id="PF00872">
    <property type="entry name" value="Transposase_mut"/>
    <property type="match status" value="1"/>
</dbReference>
<dbReference type="GO" id="GO:0004803">
    <property type="term" value="F:transposase activity"/>
    <property type="evidence" value="ECO:0007669"/>
    <property type="project" value="UniProtKB-UniRule"/>
</dbReference>
<dbReference type="Proteomes" id="UP000196475">
    <property type="component" value="Unassembled WGS sequence"/>
</dbReference>
<dbReference type="AlphaFoldDB" id="A0A1Y3PMX1"/>
<reference evidence="8" key="1">
    <citation type="submission" date="2016-06" db="EMBL/GenBank/DDBJ databases">
        <authorList>
            <person name="Nascimento L."/>
            <person name="Pereira R.V."/>
            <person name="Martins L.F."/>
            <person name="Quaggio R.B."/>
            <person name="Silva A.M."/>
            <person name="Setubal J.C."/>
        </authorList>
    </citation>
    <scope>NUCLEOTIDE SEQUENCE [LARGE SCALE GENOMIC DNA]</scope>
</reference>
<comment type="function">
    <text evidence="1 6">Required for the transposition of the insertion element.</text>
</comment>
<evidence type="ECO:0000256" key="6">
    <source>
        <dbReference type="RuleBase" id="RU365089"/>
    </source>
</evidence>
<dbReference type="NCBIfam" id="NF033543">
    <property type="entry name" value="transpos_IS256"/>
    <property type="match status" value="1"/>
</dbReference>